<dbReference type="EMBL" id="GL636100">
    <property type="protein sequence ID" value="EFW13027.1"/>
    <property type="molecule type" value="Genomic_DNA"/>
</dbReference>
<dbReference type="AlphaFoldDB" id="E9CKB5"/>
<reference evidence="2" key="1">
    <citation type="journal article" date="2011" name="Genome Biol. Evol.">
        <title>Massive genomic decay in Serratia symbiotica, a recently evolved symbiont of aphids.</title>
        <authorList>
            <person name="Burke G.R."/>
            <person name="Moran N.A."/>
        </authorList>
    </citation>
    <scope>NUCLEOTIDE SEQUENCE [LARGE SCALE GENOMIC DNA]</scope>
    <source>
        <strain evidence="2">Tucson</strain>
    </source>
</reference>
<evidence type="ECO:0000313" key="1">
    <source>
        <dbReference type="EMBL" id="EFW13027.1"/>
    </source>
</evidence>
<name>E9CKB5_9GAMM</name>
<dbReference type="HOGENOM" id="CLU_3276570_0_0_6"/>
<gene>
    <name evidence="1" type="ORF">SSYM_0463</name>
</gene>
<organism evidence="1 2">
    <name type="scientific">Serratia symbiotica str. Tucson</name>
    <dbReference type="NCBI Taxonomy" id="914128"/>
    <lineage>
        <taxon>Bacteria</taxon>
        <taxon>Pseudomonadati</taxon>
        <taxon>Pseudomonadota</taxon>
        <taxon>Gammaproteobacteria</taxon>
        <taxon>Enterobacterales</taxon>
        <taxon>Yersiniaceae</taxon>
        <taxon>Serratia</taxon>
        <taxon>Serratia symbiotica</taxon>
    </lineage>
</organism>
<sequence>MLQPGSCTIGTPYTAPMKLLVNAGDVLREVTPARPFLMTKN</sequence>
<protein>
    <submittedName>
        <fullName evidence="1">Uncharacterized protein</fullName>
    </submittedName>
</protein>
<proteinExistence type="predicted"/>
<keyword evidence="2" id="KW-1185">Reference proteome</keyword>
<accession>E9CKB5</accession>
<evidence type="ECO:0000313" key="2">
    <source>
        <dbReference type="Proteomes" id="UP000013568"/>
    </source>
</evidence>
<dbReference type="Proteomes" id="UP000013568">
    <property type="component" value="Unassembled WGS sequence"/>
</dbReference>